<proteinExistence type="predicted"/>
<dbReference type="EMBL" id="FODD01000010">
    <property type="protein sequence ID" value="SEN80420.1"/>
    <property type="molecule type" value="Genomic_DNA"/>
</dbReference>
<dbReference type="AlphaFoldDB" id="A0A1H8JI56"/>
<dbReference type="Proteomes" id="UP000181951">
    <property type="component" value="Unassembled WGS sequence"/>
</dbReference>
<feature type="transmembrane region" description="Helical" evidence="1">
    <location>
        <begin position="116"/>
        <end position="135"/>
    </location>
</feature>
<accession>A0A1H8JI56</accession>
<evidence type="ECO:0008006" key="4">
    <source>
        <dbReference type="Google" id="ProtNLM"/>
    </source>
</evidence>
<reference evidence="2 3" key="1">
    <citation type="submission" date="2016-10" db="EMBL/GenBank/DDBJ databases">
        <authorList>
            <person name="de Groot N.N."/>
        </authorList>
    </citation>
    <scope>NUCLEOTIDE SEQUENCE [LARGE SCALE GENOMIC DNA]</scope>
    <source>
        <strain evidence="2 3">CGMCC 4.2026</strain>
    </source>
</reference>
<keyword evidence="1" id="KW-1133">Transmembrane helix</keyword>
<evidence type="ECO:0000313" key="3">
    <source>
        <dbReference type="Proteomes" id="UP000181951"/>
    </source>
</evidence>
<keyword evidence="1" id="KW-0812">Transmembrane</keyword>
<protein>
    <recommendedName>
        <fullName evidence="4">DoxX family protein</fullName>
    </recommendedName>
</protein>
<evidence type="ECO:0000256" key="1">
    <source>
        <dbReference type="SAM" id="Phobius"/>
    </source>
</evidence>
<sequence length="155" mass="16842">MSGPETLPRRTHVLDLVVLVLAVAGLGIDAYLHADLASRYDPIMADVSQGTLFRLEAAFAALAALLLIIWRGRLTAAFAFLVAAGGLALLLIYRFHDVGAWGPFPNMYEPVWYDKKVIAVVAQAVAALAALYLFVVGPRIGPRVGPHRDRRPRVV</sequence>
<evidence type="ECO:0000313" key="2">
    <source>
        <dbReference type="EMBL" id="SEN80420.1"/>
    </source>
</evidence>
<organism evidence="2 3">
    <name type="scientific">Actinacidiphila rubida</name>
    <dbReference type="NCBI Taxonomy" id="310780"/>
    <lineage>
        <taxon>Bacteria</taxon>
        <taxon>Bacillati</taxon>
        <taxon>Actinomycetota</taxon>
        <taxon>Actinomycetes</taxon>
        <taxon>Kitasatosporales</taxon>
        <taxon>Streptomycetaceae</taxon>
        <taxon>Actinacidiphila</taxon>
    </lineage>
</organism>
<name>A0A1H8JI56_9ACTN</name>
<dbReference type="RefSeq" id="WP_069464797.1">
    <property type="nucleotide sequence ID" value="NZ_FODD01000010.1"/>
</dbReference>
<feature type="transmembrane region" description="Helical" evidence="1">
    <location>
        <begin position="77"/>
        <end position="96"/>
    </location>
</feature>
<keyword evidence="3" id="KW-1185">Reference proteome</keyword>
<feature type="transmembrane region" description="Helical" evidence="1">
    <location>
        <begin position="52"/>
        <end position="70"/>
    </location>
</feature>
<keyword evidence="1" id="KW-0472">Membrane</keyword>
<feature type="transmembrane region" description="Helical" evidence="1">
    <location>
        <begin position="12"/>
        <end position="32"/>
    </location>
</feature>
<gene>
    <name evidence="2" type="ORF">SAMN05216267_1010134</name>
</gene>
<dbReference type="STRING" id="310780.SAMN05216267_1010134"/>